<accession>A0ACB9E9C7</accession>
<sequence length="157" mass="17930">MEIHDKIGNKWAKIAAELPGRSDNEIKNYWHTHLKKRVKNNQNSPKNKFHETKNQTNVINNSVDSSELGDNDALEALWTSSSSSCSSMFVGSDTLISCGDSILQTHSDEYDDENFWTDPIFADLDVVSDVMMAPGDYDDFMWSTMDLYSEYHSEFMI</sequence>
<reference evidence="1 2" key="2">
    <citation type="journal article" date="2022" name="Mol. Ecol. Resour.">
        <title>The genomes of chicory, endive, great burdock and yacon provide insights into Asteraceae paleo-polyploidization history and plant inulin production.</title>
        <authorList>
            <person name="Fan W."/>
            <person name="Wang S."/>
            <person name="Wang H."/>
            <person name="Wang A."/>
            <person name="Jiang F."/>
            <person name="Liu H."/>
            <person name="Zhao H."/>
            <person name="Xu D."/>
            <person name="Zhang Y."/>
        </authorList>
    </citation>
    <scope>NUCLEOTIDE SEQUENCE [LARGE SCALE GENOMIC DNA]</scope>
    <source>
        <strain evidence="2">cv. Yunnan</strain>
        <tissue evidence="1">Leaves</tissue>
    </source>
</reference>
<proteinExistence type="predicted"/>
<protein>
    <submittedName>
        <fullName evidence="1">Uncharacterized protein</fullName>
    </submittedName>
</protein>
<comment type="caution">
    <text evidence="1">The sequence shown here is derived from an EMBL/GenBank/DDBJ whole genome shotgun (WGS) entry which is preliminary data.</text>
</comment>
<keyword evidence="2" id="KW-1185">Reference proteome</keyword>
<evidence type="ECO:0000313" key="1">
    <source>
        <dbReference type="EMBL" id="KAI3755301.1"/>
    </source>
</evidence>
<organism evidence="1 2">
    <name type="scientific">Smallanthus sonchifolius</name>
    <dbReference type="NCBI Taxonomy" id="185202"/>
    <lineage>
        <taxon>Eukaryota</taxon>
        <taxon>Viridiplantae</taxon>
        <taxon>Streptophyta</taxon>
        <taxon>Embryophyta</taxon>
        <taxon>Tracheophyta</taxon>
        <taxon>Spermatophyta</taxon>
        <taxon>Magnoliopsida</taxon>
        <taxon>eudicotyledons</taxon>
        <taxon>Gunneridae</taxon>
        <taxon>Pentapetalae</taxon>
        <taxon>asterids</taxon>
        <taxon>campanulids</taxon>
        <taxon>Asterales</taxon>
        <taxon>Asteraceae</taxon>
        <taxon>Asteroideae</taxon>
        <taxon>Heliantheae alliance</taxon>
        <taxon>Millerieae</taxon>
        <taxon>Smallanthus</taxon>
    </lineage>
</organism>
<gene>
    <name evidence="1" type="ORF">L1987_55097</name>
</gene>
<name>A0ACB9E9C7_9ASTR</name>
<reference evidence="2" key="1">
    <citation type="journal article" date="2022" name="Mol. Ecol. Resour.">
        <title>The genomes of chicory, endive, great burdock and yacon provide insights into Asteraceae palaeo-polyploidization history and plant inulin production.</title>
        <authorList>
            <person name="Fan W."/>
            <person name="Wang S."/>
            <person name="Wang H."/>
            <person name="Wang A."/>
            <person name="Jiang F."/>
            <person name="Liu H."/>
            <person name="Zhao H."/>
            <person name="Xu D."/>
            <person name="Zhang Y."/>
        </authorList>
    </citation>
    <scope>NUCLEOTIDE SEQUENCE [LARGE SCALE GENOMIC DNA]</scope>
    <source>
        <strain evidence="2">cv. Yunnan</strain>
    </source>
</reference>
<evidence type="ECO:0000313" key="2">
    <source>
        <dbReference type="Proteomes" id="UP001056120"/>
    </source>
</evidence>
<dbReference type="EMBL" id="CM042035">
    <property type="protein sequence ID" value="KAI3755301.1"/>
    <property type="molecule type" value="Genomic_DNA"/>
</dbReference>
<dbReference type="Proteomes" id="UP001056120">
    <property type="component" value="Linkage Group LG18"/>
</dbReference>